<keyword evidence="4" id="KW-0997">Cell inner membrane</keyword>
<dbReference type="PANTHER" id="PTHR24221:SF654">
    <property type="entry name" value="ATP-BINDING CASSETTE SUB-FAMILY B MEMBER 6"/>
    <property type="match status" value="1"/>
</dbReference>
<dbReference type="Gene3D" id="1.20.1560.10">
    <property type="entry name" value="ABC transporter type 1, transmembrane domain"/>
    <property type="match status" value="1"/>
</dbReference>
<dbReference type="Pfam" id="PF00005">
    <property type="entry name" value="ABC_tran"/>
    <property type="match status" value="1"/>
</dbReference>
<comment type="subcellular location">
    <subcellularLocation>
        <location evidence="1">Cell inner membrane</location>
        <topology evidence="1">Multi-pass membrane protein</topology>
    </subcellularLocation>
</comment>
<dbReference type="PANTHER" id="PTHR24221">
    <property type="entry name" value="ATP-BINDING CASSETTE SUB-FAMILY B"/>
    <property type="match status" value="1"/>
</dbReference>
<evidence type="ECO:0000256" key="8">
    <source>
        <dbReference type="ARBA" id="ARBA00022989"/>
    </source>
</evidence>
<evidence type="ECO:0000256" key="3">
    <source>
        <dbReference type="ARBA" id="ARBA00022475"/>
    </source>
</evidence>
<dbReference type="RefSeq" id="WP_096161489.1">
    <property type="nucleotide sequence ID" value="NZ_NRGP01000002.1"/>
</dbReference>
<protein>
    <submittedName>
        <fullName evidence="14">Iron ABC transporter permease</fullName>
    </submittedName>
</protein>
<dbReference type="GO" id="GO:0016887">
    <property type="term" value="F:ATP hydrolysis activity"/>
    <property type="evidence" value="ECO:0007669"/>
    <property type="project" value="InterPro"/>
</dbReference>
<gene>
    <name evidence="14" type="ORF">CIK64_01040</name>
</gene>
<dbReference type="InterPro" id="IPR036640">
    <property type="entry name" value="ABC1_TM_sf"/>
</dbReference>
<evidence type="ECO:0000256" key="11">
    <source>
        <dbReference type="SAM" id="Phobius"/>
    </source>
</evidence>
<evidence type="ECO:0000259" key="13">
    <source>
        <dbReference type="PROSITE" id="PS50929"/>
    </source>
</evidence>
<feature type="domain" description="ABC transporter" evidence="12">
    <location>
        <begin position="331"/>
        <end position="566"/>
    </location>
</feature>
<feature type="domain" description="ABC transmembrane type-1" evidence="13">
    <location>
        <begin position="21"/>
        <end position="299"/>
    </location>
</feature>
<dbReference type="GO" id="GO:0140359">
    <property type="term" value="F:ABC-type transporter activity"/>
    <property type="evidence" value="ECO:0007669"/>
    <property type="project" value="InterPro"/>
</dbReference>
<dbReference type="SUPFAM" id="SSF52540">
    <property type="entry name" value="P-loop containing nucleoside triphosphate hydrolases"/>
    <property type="match status" value="1"/>
</dbReference>
<evidence type="ECO:0000256" key="10">
    <source>
        <dbReference type="ARBA" id="ARBA00023455"/>
    </source>
</evidence>
<keyword evidence="8 11" id="KW-1133">Transmembrane helix</keyword>
<dbReference type="SUPFAM" id="SSF90123">
    <property type="entry name" value="ABC transporter transmembrane region"/>
    <property type="match status" value="1"/>
</dbReference>
<dbReference type="GO" id="GO:0034040">
    <property type="term" value="F:ATPase-coupled lipid transmembrane transporter activity"/>
    <property type="evidence" value="ECO:0007669"/>
    <property type="project" value="TreeGrafter"/>
</dbReference>
<evidence type="ECO:0000256" key="9">
    <source>
        <dbReference type="ARBA" id="ARBA00023136"/>
    </source>
</evidence>
<evidence type="ECO:0000256" key="1">
    <source>
        <dbReference type="ARBA" id="ARBA00004429"/>
    </source>
</evidence>
<dbReference type="AlphaFoldDB" id="A0A2A3ZAE1"/>
<evidence type="ECO:0000256" key="4">
    <source>
        <dbReference type="ARBA" id="ARBA00022519"/>
    </source>
</evidence>
<reference evidence="14 15" key="1">
    <citation type="journal article" date="2017" name="Elife">
        <title>Extensive horizontal gene transfer in cheese-associated bacteria.</title>
        <authorList>
            <person name="Bonham K.S."/>
            <person name="Wolfe B.E."/>
            <person name="Dutton R.J."/>
        </authorList>
    </citation>
    <scope>NUCLEOTIDE SEQUENCE [LARGE SCALE GENOMIC DNA]</scope>
    <source>
        <strain evidence="14 15">947_7</strain>
    </source>
</reference>
<dbReference type="InterPro" id="IPR027417">
    <property type="entry name" value="P-loop_NTPase"/>
</dbReference>
<evidence type="ECO:0000313" key="15">
    <source>
        <dbReference type="Proteomes" id="UP000217564"/>
    </source>
</evidence>
<comment type="similarity">
    <text evidence="10">Belongs to the ABC transporter superfamily. Siderophore-Fe(3+) uptake transporter (SIUT) (TC 3.A.1.21) family.</text>
</comment>
<keyword evidence="3" id="KW-1003">Cell membrane</keyword>
<keyword evidence="7" id="KW-0067">ATP-binding</keyword>
<dbReference type="InterPro" id="IPR003439">
    <property type="entry name" value="ABC_transporter-like_ATP-bd"/>
</dbReference>
<accession>A0A2A3ZAE1</accession>
<keyword evidence="6" id="KW-0547">Nucleotide-binding</keyword>
<dbReference type="FunFam" id="3.40.50.300:FF:000221">
    <property type="entry name" value="Multidrug ABC transporter ATP-binding protein"/>
    <property type="match status" value="1"/>
</dbReference>
<comment type="caution">
    <text evidence="14">The sequence shown here is derived from an EMBL/GenBank/DDBJ whole genome shotgun (WGS) entry which is preliminary data.</text>
</comment>
<evidence type="ECO:0000259" key="12">
    <source>
        <dbReference type="PROSITE" id="PS50893"/>
    </source>
</evidence>
<feature type="transmembrane region" description="Helical" evidence="11">
    <location>
        <begin position="53"/>
        <end position="70"/>
    </location>
</feature>
<keyword evidence="2" id="KW-0813">Transport</keyword>
<evidence type="ECO:0000313" key="14">
    <source>
        <dbReference type="EMBL" id="PCC48315.1"/>
    </source>
</evidence>
<dbReference type="InterPro" id="IPR011527">
    <property type="entry name" value="ABC1_TM_dom"/>
</dbReference>
<dbReference type="InterPro" id="IPR003593">
    <property type="entry name" value="AAA+_ATPase"/>
</dbReference>
<keyword evidence="9 11" id="KW-0472">Membrane</keyword>
<evidence type="ECO:0000256" key="2">
    <source>
        <dbReference type="ARBA" id="ARBA00022448"/>
    </source>
</evidence>
<dbReference type="GO" id="GO:0005524">
    <property type="term" value="F:ATP binding"/>
    <property type="evidence" value="ECO:0007669"/>
    <property type="project" value="UniProtKB-KW"/>
</dbReference>
<dbReference type="PROSITE" id="PS50929">
    <property type="entry name" value="ABC_TM1F"/>
    <property type="match status" value="1"/>
</dbReference>
<dbReference type="InterPro" id="IPR017871">
    <property type="entry name" value="ABC_transporter-like_CS"/>
</dbReference>
<dbReference type="EMBL" id="NRGP01000002">
    <property type="protein sequence ID" value="PCC48315.1"/>
    <property type="molecule type" value="Genomic_DNA"/>
</dbReference>
<evidence type="ECO:0000256" key="6">
    <source>
        <dbReference type="ARBA" id="ARBA00022741"/>
    </source>
</evidence>
<keyword evidence="5 11" id="KW-0812">Transmembrane</keyword>
<feature type="transmembrane region" description="Helical" evidence="11">
    <location>
        <begin position="156"/>
        <end position="174"/>
    </location>
</feature>
<feature type="transmembrane region" description="Helical" evidence="11">
    <location>
        <begin position="21"/>
        <end position="47"/>
    </location>
</feature>
<dbReference type="GO" id="GO:0005886">
    <property type="term" value="C:plasma membrane"/>
    <property type="evidence" value="ECO:0007669"/>
    <property type="project" value="UniProtKB-SubCell"/>
</dbReference>
<proteinExistence type="inferred from homology"/>
<dbReference type="PROSITE" id="PS50893">
    <property type="entry name" value="ABC_TRANSPORTER_2"/>
    <property type="match status" value="1"/>
</dbReference>
<dbReference type="InterPro" id="IPR039421">
    <property type="entry name" value="Type_1_exporter"/>
</dbReference>
<evidence type="ECO:0000256" key="5">
    <source>
        <dbReference type="ARBA" id="ARBA00022692"/>
    </source>
</evidence>
<dbReference type="PROSITE" id="PS00211">
    <property type="entry name" value="ABC_TRANSPORTER_1"/>
    <property type="match status" value="1"/>
</dbReference>
<feature type="transmembrane region" description="Helical" evidence="11">
    <location>
        <begin position="233"/>
        <end position="256"/>
    </location>
</feature>
<dbReference type="Proteomes" id="UP000217564">
    <property type="component" value="Unassembled WGS sequence"/>
</dbReference>
<name>A0A2A3ZAE1_BREAU</name>
<dbReference type="SMART" id="SM00382">
    <property type="entry name" value="AAA"/>
    <property type="match status" value="1"/>
</dbReference>
<dbReference type="Gene3D" id="3.40.50.300">
    <property type="entry name" value="P-loop containing nucleotide triphosphate hydrolases"/>
    <property type="match status" value="1"/>
</dbReference>
<feature type="transmembrane region" description="Helical" evidence="11">
    <location>
        <begin position="124"/>
        <end position="150"/>
    </location>
</feature>
<evidence type="ECO:0000256" key="7">
    <source>
        <dbReference type="ARBA" id="ARBA00022840"/>
    </source>
</evidence>
<organism evidence="14 15">
    <name type="scientific">Brevibacterium aurantiacum</name>
    <dbReference type="NCBI Taxonomy" id="273384"/>
    <lineage>
        <taxon>Bacteria</taxon>
        <taxon>Bacillati</taxon>
        <taxon>Actinomycetota</taxon>
        <taxon>Actinomycetes</taxon>
        <taxon>Micrococcales</taxon>
        <taxon>Brevibacteriaceae</taxon>
        <taxon>Brevibacterium</taxon>
    </lineage>
</organism>
<sequence>MIGTFFALLPADRHRAAYTHLGLTVISIVLRALGAVLLVPLVAALFGSDPSGAWRWLGLLALVTVAGWAVDTVISRIGVDLGFALLGNAQHGVTDRLARIRLSWFTAENTATARQAIASGGPDLVGIVVYLLTPLLAAIGLPIAIGLALLPISAPLGIAALIGVPILLGAFFSGTRIGRRADRAATESNIELTERVLEFARTQQALRAARRSEPARSLVGAALDRAHGATMKLLLLQIPGQLIFGLASQLALLVLAGTTAVLTVQGTLSVPQAIALIVVIIRYLEPFTALAGLAPAIESTTAVLRTIRTVLNAPTTSSGSVSSASEAAPRIELSGVGFRYGPDTEEVISDLDLSLEAGTTTAIVGPSGSGKSTILSLVAGLQEPDSGQVLIDGADPRTWDEDTRHRATSVVFQHPYLFDGSIRANILTGRPEASESQLEAVARLARVDELVSRLPGGWDSEAGEGGNALSGGERQRVSIARALLKPSPILLIDEATSALDTENETAIVTAITEDPIARTRIIVAHRLESIRTADRVIFLEAGKVVEDGSIEDLLAAGGRFARFWRDQDAAAEWKIGGGRTGQSTS</sequence>